<evidence type="ECO:0000256" key="1">
    <source>
        <dbReference type="ARBA" id="ARBA00007637"/>
    </source>
</evidence>
<gene>
    <name evidence="3" type="ORF">EA473_01035</name>
</gene>
<organism evidence="3 4">
    <name type="scientific">Natrarchaeobius chitinivorans</name>
    <dbReference type="NCBI Taxonomy" id="1679083"/>
    <lineage>
        <taxon>Archaea</taxon>
        <taxon>Methanobacteriati</taxon>
        <taxon>Methanobacteriota</taxon>
        <taxon>Stenosarchaea group</taxon>
        <taxon>Halobacteria</taxon>
        <taxon>Halobacteriales</taxon>
        <taxon>Natrialbaceae</taxon>
        <taxon>Natrarchaeobius</taxon>
    </lineage>
</organism>
<dbReference type="Gene3D" id="3.40.50.720">
    <property type="entry name" value="NAD(P)-binding Rossmann-like Domain"/>
    <property type="match status" value="1"/>
</dbReference>
<dbReference type="PANTHER" id="PTHR43000">
    <property type="entry name" value="DTDP-D-GLUCOSE 4,6-DEHYDRATASE-RELATED"/>
    <property type="match status" value="1"/>
</dbReference>
<name>A0A3N6MNW2_NATCH</name>
<dbReference type="InterPro" id="IPR001509">
    <property type="entry name" value="Epimerase_deHydtase"/>
</dbReference>
<comment type="similarity">
    <text evidence="1">Belongs to the NAD(P)-dependent epimerase/dehydratase family.</text>
</comment>
<protein>
    <submittedName>
        <fullName evidence="3">NAD(P)-dependent oxidoreductase</fullName>
    </submittedName>
</protein>
<evidence type="ECO:0000259" key="2">
    <source>
        <dbReference type="Pfam" id="PF01370"/>
    </source>
</evidence>
<dbReference type="Proteomes" id="UP000282323">
    <property type="component" value="Unassembled WGS sequence"/>
</dbReference>
<reference evidence="3 4" key="1">
    <citation type="submission" date="2018-10" db="EMBL/GenBank/DDBJ databases">
        <title>Natrarchaeobius chitinivorans gen. nov., sp. nov., and Natrarchaeobius haloalkaliphilus sp. nov., alkaliphilic, chitin-utilizing haloarchaea from hypersaline alkaline lakes.</title>
        <authorList>
            <person name="Sorokin D.Y."/>
            <person name="Elcheninov A.G."/>
            <person name="Kostrikina N.A."/>
            <person name="Bale N.J."/>
            <person name="Sinninghe Damste J.S."/>
            <person name="Khijniak T.V."/>
            <person name="Kublanov I.V."/>
            <person name="Toshchakov S.V."/>
        </authorList>
    </citation>
    <scope>NUCLEOTIDE SEQUENCE [LARGE SCALE GENOMIC DNA]</scope>
    <source>
        <strain evidence="3 4">AArcht4T</strain>
    </source>
</reference>
<proteinExistence type="inferred from homology"/>
<evidence type="ECO:0000313" key="3">
    <source>
        <dbReference type="EMBL" id="RQG97821.1"/>
    </source>
</evidence>
<dbReference type="EMBL" id="REGA01000001">
    <property type="protein sequence ID" value="RQG97821.1"/>
    <property type="molecule type" value="Genomic_DNA"/>
</dbReference>
<dbReference type="AlphaFoldDB" id="A0A3N6MNW2"/>
<dbReference type="CDD" id="cd08946">
    <property type="entry name" value="SDR_e"/>
    <property type="match status" value="1"/>
</dbReference>
<dbReference type="Pfam" id="PF01370">
    <property type="entry name" value="Epimerase"/>
    <property type="match status" value="1"/>
</dbReference>
<dbReference type="RefSeq" id="WP_124193799.1">
    <property type="nucleotide sequence ID" value="NZ_REGA01000001.1"/>
</dbReference>
<dbReference type="OrthoDB" id="4907at2157"/>
<dbReference type="InterPro" id="IPR036291">
    <property type="entry name" value="NAD(P)-bd_dom_sf"/>
</dbReference>
<comment type="caution">
    <text evidence="3">The sequence shown here is derived from an EMBL/GenBank/DDBJ whole genome shotgun (WGS) entry which is preliminary data.</text>
</comment>
<keyword evidence="4" id="KW-1185">Reference proteome</keyword>
<dbReference type="SUPFAM" id="SSF51735">
    <property type="entry name" value="NAD(P)-binding Rossmann-fold domains"/>
    <property type="match status" value="1"/>
</dbReference>
<sequence>MSDETTVLVTGGTGFIGSYVVRDLLESGHDVVAYDRSTETSILEKLGVADGVEVRRGDVSEPTDVIRAIRETGATRVVHLAALLTTSARENPRAAADVNVMGTNAVFEAARILDDQVERVAWASSAAVYAPPANYDAEWIDEDGLVYPETLYGATKEYNEHQARVYHEEYDVDHVGLRPTVAYGPYRETGGSAFLANVVEKPALGEPYRVEYGDQAIDWQHVEDIAQAFRKAAFTPTSDLSRRVYNVRGVLATVREAAETVERIVPDAEIDVSDEGELPWTQNLDMTTANADLGYEPEYDLESGFRSYINVLRRDAGLEPV</sequence>
<evidence type="ECO:0000313" key="4">
    <source>
        <dbReference type="Proteomes" id="UP000282323"/>
    </source>
</evidence>
<feature type="domain" description="NAD-dependent epimerase/dehydratase" evidence="2">
    <location>
        <begin position="7"/>
        <end position="247"/>
    </location>
</feature>
<accession>A0A3N6MNW2</accession>